<dbReference type="InterPro" id="IPR050595">
    <property type="entry name" value="Bact_response_regulator"/>
</dbReference>
<dbReference type="PANTHER" id="PTHR44591">
    <property type="entry name" value="STRESS RESPONSE REGULATOR PROTEIN 1"/>
    <property type="match status" value="1"/>
</dbReference>
<protein>
    <submittedName>
        <fullName evidence="4">Response regulator</fullName>
    </submittedName>
</protein>
<organism evidence="4 5">
    <name type="scientific">Polyangium spumosum</name>
    <dbReference type="NCBI Taxonomy" id="889282"/>
    <lineage>
        <taxon>Bacteria</taxon>
        <taxon>Pseudomonadati</taxon>
        <taxon>Myxococcota</taxon>
        <taxon>Polyangia</taxon>
        <taxon>Polyangiales</taxon>
        <taxon>Polyangiaceae</taxon>
        <taxon>Polyangium</taxon>
    </lineage>
</organism>
<proteinExistence type="predicted"/>
<dbReference type="Pfam" id="PF14332">
    <property type="entry name" value="DUF4388"/>
    <property type="match status" value="2"/>
</dbReference>
<dbReference type="PANTHER" id="PTHR44591:SF3">
    <property type="entry name" value="RESPONSE REGULATORY DOMAIN-CONTAINING PROTEIN"/>
    <property type="match status" value="1"/>
</dbReference>
<reference evidence="4 5" key="1">
    <citation type="submission" date="2019-10" db="EMBL/GenBank/DDBJ databases">
        <title>A soil myxobacterium in the family Polyangiaceae.</title>
        <authorList>
            <person name="Li Y."/>
            <person name="Wang J."/>
        </authorList>
    </citation>
    <scope>NUCLEOTIDE SEQUENCE [LARGE SCALE GENOMIC DNA]</scope>
    <source>
        <strain evidence="4 5">DSM 14734</strain>
    </source>
</reference>
<feature type="modified residue" description="4-aspartylphosphate" evidence="2">
    <location>
        <position position="56"/>
    </location>
</feature>
<keyword evidence="5" id="KW-1185">Reference proteome</keyword>
<dbReference type="EMBL" id="WJIE01000006">
    <property type="protein sequence ID" value="MRG94674.1"/>
    <property type="molecule type" value="Genomic_DNA"/>
</dbReference>
<dbReference type="InterPro" id="IPR011006">
    <property type="entry name" value="CheY-like_superfamily"/>
</dbReference>
<evidence type="ECO:0000256" key="2">
    <source>
        <dbReference type="PROSITE-ProRule" id="PRU00169"/>
    </source>
</evidence>
<keyword evidence="1 2" id="KW-0597">Phosphoprotein</keyword>
<evidence type="ECO:0000313" key="4">
    <source>
        <dbReference type="EMBL" id="MRG94674.1"/>
    </source>
</evidence>
<dbReference type="InterPro" id="IPR025497">
    <property type="entry name" value="PatA-like_N"/>
</dbReference>
<dbReference type="CDD" id="cd17574">
    <property type="entry name" value="REC_OmpR"/>
    <property type="match status" value="1"/>
</dbReference>
<evidence type="ECO:0000313" key="5">
    <source>
        <dbReference type="Proteomes" id="UP000440224"/>
    </source>
</evidence>
<dbReference type="InterPro" id="IPR001789">
    <property type="entry name" value="Sig_transdc_resp-reg_receiver"/>
</dbReference>
<dbReference type="SMART" id="SM00448">
    <property type="entry name" value="REC"/>
    <property type="match status" value="1"/>
</dbReference>
<sequence length="461" mass="50704">MASAARVLVIDDSPTILKVVSAILARSGFEPTTARDGIAGLEIIRKGPKFDLVLLDFVMPRMNGYQFCRELRSDATHRTLPVVLMSAKGDKIRGTFVQQTGAVDAITKPFDARALVTVVEGALSKTAEGRAPRPVPEGQKMPEEEVLPVESMRPSMHIRHARQRASVEFAQQVANAVVPAIISLAPEDRASEASVMAAVARAMTPDVLAALSLTVKDLDPGDGVREAMSGDLSVVALAEILQVLGMQRQTGVLHVTNNRTSITISMRQGQIDFVQSRGASDEYRLGRYFLEKGALTRDQLDALLADLRGSNKLLGEEVVARGIVTREELVDILTKQSSELIYDMLRWPYGRFSFTKEPFRPEADMAKLTLGVSALVLEGFRRVDEWRLMEGTINFDQVLVIDQFALEGLSPGQVTRLERLVLDAVDGKRTVSEVVKESTVGSFDAVKIIYQFLQSRVLRTR</sequence>
<dbReference type="InterPro" id="IPR037257">
    <property type="entry name" value="T2SS_E_N_sf"/>
</dbReference>
<dbReference type="AlphaFoldDB" id="A0A6N7PX58"/>
<dbReference type="Proteomes" id="UP000440224">
    <property type="component" value="Unassembled WGS sequence"/>
</dbReference>
<dbReference type="OrthoDB" id="9812510at2"/>
<dbReference type="SUPFAM" id="SSF52172">
    <property type="entry name" value="CheY-like"/>
    <property type="match status" value="1"/>
</dbReference>
<dbReference type="Gene3D" id="3.40.50.2300">
    <property type="match status" value="1"/>
</dbReference>
<dbReference type="PROSITE" id="PS50110">
    <property type="entry name" value="RESPONSE_REGULATORY"/>
    <property type="match status" value="1"/>
</dbReference>
<name>A0A6N7PX58_9BACT</name>
<evidence type="ECO:0000256" key="1">
    <source>
        <dbReference type="ARBA" id="ARBA00022553"/>
    </source>
</evidence>
<evidence type="ECO:0000259" key="3">
    <source>
        <dbReference type="PROSITE" id="PS50110"/>
    </source>
</evidence>
<accession>A0A6N7PX58</accession>
<gene>
    <name evidence="4" type="ORF">GF068_22535</name>
</gene>
<dbReference type="Pfam" id="PF00072">
    <property type="entry name" value="Response_reg"/>
    <property type="match status" value="1"/>
</dbReference>
<dbReference type="SUPFAM" id="SSF160246">
    <property type="entry name" value="EspE N-terminal domain-like"/>
    <property type="match status" value="1"/>
</dbReference>
<comment type="caution">
    <text evidence="4">The sequence shown here is derived from an EMBL/GenBank/DDBJ whole genome shotgun (WGS) entry which is preliminary data.</text>
</comment>
<dbReference type="GO" id="GO:0000160">
    <property type="term" value="P:phosphorelay signal transduction system"/>
    <property type="evidence" value="ECO:0007669"/>
    <property type="project" value="InterPro"/>
</dbReference>
<feature type="domain" description="Response regulatory" evidence="3">
    <location>
        <begin position="6"/>
        <end position="123"/>
    </location>
</feature>
<dbReference type="RefSeq" id="WP_153821500.1">
    <property type="nucleotide sequence ID" value="NZ_WJIE01000006.1"/>
</dbReference>